<comment type="caution">
    <text evidence="1">The sequence shown here is derived from an EMBL/GenBank/DDBJ whole genome shotgun (WGS) entry which is preliminary data.</text>
</comment>
<sequence length="445" mass="50881">MGVGRRFADLVAFIRYYAKAKRGGRFRTRAALEEWQDRQVRTFLAFVRSRSPFYREYYSGLDERDWQRYPMIDKTIMMAEFDRLNTVGIGREEALSLALEAEETRDFTPEIRGITIGLSSGTSGNRGLFLVSPKERVMWAATMLGKALPGSLFAEQRIAFFLRANSNLYGSVQKRRIQFQFFDLLDDVSVHIEHLNRYQPSIIVSPPSMLRLLGEAQMRGELNVTPAKIISVAEVLDPLDQSFLSTCFKQVIHQVYQCTEGFLATTCSHGTLHLNEDLLVIQKEYLDREQGKFVPIITDFTRTTQPIIRYRLNDILTEQTVPCPCGSVFTPIVAIEGRCDDLFYFPSVKNGELVPVFPDFIRRAVIAATPDVREYRVIQEGPQHVQIMLRGPEDKRQEMEDAVAASLCHILEGMGVRPPVIGFMPYEFVPGATKLRRVERRFTLV</sequence>
<dbReference type="InterPro" id="IPR042099">
    <property type="entry name" value="ANL_N_sf"/>
</dbReference>
<dbReference type="Proteomes" id="UP000271031">
    <property type="component" value="Unassembled WGS sequence"/>
</dbReference>
<gene>
    <name evidence="1" type="ORF">EDM56_15885</name>
</gene>
<dbReference type="RefSeq" id="WP_122918863.1">
    <property type="nucleotide sequence ID" value="NZ_RHHQ01000012.1"/>
</dbReference>
<dbReference type="Gene3D" id="3.40.50.12780">
    <property type="entry name" value="N-terminal domain of ligase-like"/>
    <property type="match status" value="1"/>
</dbReference>
<evidence type="ECO:0000313" key="1">
    <source>
        <dbReference type="EMBL" id="RNB87164.1"/>
    </source>
</evidence>
<organism evidence="1 2">
    <name type="scientific">Brevibacillus fluminis</name>
    <dbReference type="NCBI Taxonomy" id="511487"/>
    <lineage>
        <taxon>Bacteria</taxon>
        <taxon>Bacillati</taxon>
        <taxon>Bacillota</taxon>
        <taxon>Bacilli</taxon>
        <taxon>Bacillales</taxon>
        <taxon>Paenibacillaceae</taxon>
        <taxon>Brevibacillus</taxon>
    </lineage>
</organism>
<name>A0A3M8DGJ3_9BACL</name>
<dbReference type="PANTHER" id="PTHR36932:SF1">
    <property type="entry name" value="CAPSULAR POLYSACCHARIDE BIOSYNTHESIS PROTEIN"/>
    <property type="match status" value="1"/>
</dbReference>
<evidence type="ECO:0000313" key="2">
    <source>
        <dbReference type="Proteomes" id="UP000271031"/>
    </source>
</evidence>
<dbReference type="AlphaFoldDB" id="A0A3M8DGJ3"/>
<dbReference type="PANTHER" id="PTHR36932">
    <property type="entry name" value="CAPSULAR POLYSACCHARIDE BIOSYNTHESIS PROTEIN"/>
    <property type="match status" value="1"/>
</dbReference>
<accession>A0A3M8DGJ3</accession>
<dbReference type="InterPro" id="IPR012685">
    <property type="entry name" value="CHP02304_F390_synth-rel"/>
</dbReference>
<keyword evidence="2" id="KW-1185">Reference proteome</keyword>
<dbReference type="NCBIfam" id="TIGR02304">
    <property type="entry name" value="aden_form_hyp"/>
    <property type="match status" value="1"/>
</dbReference>
<proteinExistence type="predicted"/>
<dbReference type="OrthoDB" id="580775at2"/>
<dbReference type="EMBL" id="RHHQ01000012">
    <property type="protein sequence ID" value="RNB87164.1"/>
    <property type="molecule type" value="Genomic_DNA"/>
</dbReference>
<protein>
    <submittedName>
        <fullName evidence="1">Adenylate cyclase</fullName>
    </submittedName>
</protein>
<dbReference type="SUPFAM" id="SSF56801">
    <property type="entry name" value="Acetyl-CoA synthetase-like"/>
    <property type="match status" value="1"/>
</dbReference>
<reference evidence="1 2" key="1">
    <citation type="submission" date="2018-10" db="EMBL/GenBank/DDBJ databases">
        <title>Phylogenomics of Brevibacillus.</title>
        <authorList>
            <person name="Dunlap C."/>
        </authorList>
    </citation>
    <scope>NUCLEOTIDE SEQUENCE [LARGE SCALE GENOMIC DNA]</scope>
    <source>
        <strain evidence="1 2">JCM 15716</strain>
    </source>
</reference>
<dbReference type="InterPro" id="IPR053158">
    <property type="entry name" value="CapK_Type1_Caps_Biosynth"/>
</dbReference>